<reference evidence="1" key="1">
    <citation type="journal article" date="2024" name="Gigascience">
        <title>Chromosome-level genome of the poultry shaft louse Menopon gallinae provides insight into the host-switching and adaptive evolution of parasitic lice.</title>
        <authorList>
            <person name="Xu Y."/>
            <person name="Ma L."/>
            <person name="Liu S."/>
            <person name="Liang Y."/>
            <person name="Liu Q."/>
            <person name="He Z."/>
            <person name="Tian L."/>
            <person name="Duan Y."/>
            <person name="Cai W."/>
            <person name="Li H."/>
            <person name="Song F."/>
        </authorList>
    </citation>
    <scope>NUCLEOTIDE SEQUENCE</scope>
    <source>
        <strain evidence="1">Cailab_2023a</strain>
    </source>
</reference>
<name>A0AAW2IAG4_9NEOP</name>
<organism evidence="1">
    <name type="scientific">Menopon gallinae</name>
    <name type="common">poultry shaft louse</name>
    <dbReference type="NCBI Taxonomy" id="328185"/>
    <lineage>
        <taxon>Eukaryota</taxon>
        <taxon>Metazoa</taxon>
        <taxon>Ecdysozoa</taxon>
        <taxon>Arthropoda</taxon>
        <taxon>Hexapoda</taxon>
        <taxon>Insecta</taxon>
        <taxon>Pterygota</taxon>
        <taxon>Neoptera</taxon>
        <taxon>Paraneoptera</taxon>
        <taxon>Psocodea</taxon>
        <taxon>Troctomorpha</taxon>
        <taxon>Phthiraptera</taxon>
        <taxon>Amblycera</taxon>
        <taxon>Menoponidae</taxon>
        <taxon>Menopon</taxon>
    </lineage>
</organism>
<evidence type="ECO:0000313" key="1">
    <source>
        <dbReference type="EMBL" id="KAL0279122.1"/>
    </source>
</evidence>
<dbReference type="EMBL" id="JARGDH010000001">
    <property type="protein sequence ID" value="KAL0279122.1"/>
    <property type="molecule type" value="Genomic_DNA"/>
</dbReference>
<dbReference type="AlphaFoldDB" id="A0AAW2IAG4"/>
<comment type="caution">
    <text evidence="1">The sequence shown here is derived from an EMBL/GenBank/DDBJ whole genome shotgun (WGS) entry which is preliminary data.</text>
</comment>
<accession>A0AAW2IAG4</accession>
<protein>
    <submittedName>
        <fullName evidence="1">Uncharacterized protein</fullName>
    </submittedName>
</protein>
<sequence length="268" mass="29024">MCSKQQNVCSMCGGTSSQQPNYQKQVDPPIPPYGTILGDEPQNDMKGGKCRGGGAVSPPLQICLPGYSPPACSTSPDCSKQTIIQVPKDPVRSCPKIICDACPPPPPTKVWLIKSSPVPQKVGISRLLLFLLSACLPIGGMPDQDCPNQQRIMLCLPCPPVPCQTETKKEEKKKKKGPIGLVTHCKEMDLVGGKLITTCTCGMRNGLSADACPRISCQNNPGCHMIPPMCWPKYQEEKEPEPPKKPAIPKQDIICIPIEFSYSDQGQK</sequence>
<proteinExistence type="predicted"/>
<gene>
    <name evidence="1" type="ORF">PYX00_000740</name>
</gene>